<feature type="region of interest" description="Disordered" evidence="1">
    <location>
        <begin position="215"/>
        <end position="247"/>
    </location>
</feature>
<gene>
    <name evidence="2" type="ORF">F511_34167</name>
</gene>
<proteinExistence type="predicted"/>
<name>A0A2Z7DEN2_9LAMI</name>
<accession>A0A2Z7DEN2</accession>
<dbReference type="EMBL" id="KQ986792">
    <property type="protein sequence ID" value="KZV58338.1"/>
    <property type="molecule type" value="Genomic_DNA"/>
</dbReference>
<protein>
    <submittedName>
        <fullName evidence="2">Uncharacterized protein</fullName>
    </submittedName>
</protein>
<reference evidence="2 3" key="1">
    <citation type="journal article" date="2015" name="Proc. Natl. Acad. Sci. U.S.A.">
        <title>The resurrection genome of Boea hygrometrica: A blueprint for survival of dehydration.</title>
        <authorList>
            <person name="Xiao L."/>
            <person name="Yang G."/>
            <person name="Zhang L."/>
            <person name="Yang X."/>
            <person name="Zhao S."/>
            <person name="Ji Z."/>
            <person name="Zhou Q."/>
            <person name="Hu M."/>
            <person name="Wang Y."/>
            <person name="Chen M."/>
            <person name="Xu Y."/>
            <person name="Jin H."/>
            <person name="Xiao X."/>
            <person name="Hu G."/>
            <person name="Bao F."/>
            <person name="Hu Y."/>
            <person name="Wan P."/>
            <person name="Li L."/>
            <person name="Deng X."/>
            <person name="Kuang T."/>
            <person name="Xiang C."/>
            <person name="Zhu J.K."/>
            <person name="Oliver M.J."/>
            <person name="He Y."/>
        </authorList>
    </citation>
    <scope>NUCLEOTIDE SEQUENCE [LARGE SCALE GENOMIC DNA]</scope>
    <source>
        <strain evidence="3">cv. XS01</strain>
    </source>
</reference>
<evidence type="ECO:0000313" key="3">
    <source>
        <dbReference type="Proteomes" id="UP000250235"/>
    </source>
</evidence>
<dbReference type="OrthoDB" id="686744at2759"/>
<feature type="region of interest" description="Disordered" evidence="1">
    <location>
        <begin position="271"/>
        <end position="295"/>
    </location>
</feature>
<keyword evidence="3" id="KW-1185">Reference proteome</keyword>
<evidence type="ECO:0000256" key="1">
    <source>
        <dbReference type="SAM" id="MobiDB-lite"/>
    </source>
</evidence>
<evidence type="ECO:0000313" key="2">
    <source>
        <dbReference type="EMBL" id="KZV58338.1"/>
    </source>
</evidence>
<sequence>MTSTLLIERNQESAVDKKRKSWIIDDEVSNDVSYQQRATVQPAVVTSYSAPSRRLQRVATSRQRIQSRATMDLVAGYSALHIQSTGNLDAKKLQRIEPVAIEETIIASYSAPSRRLQRVATSRQRIQSRATMDLVAGYNALHIQSIGNLDAKKLRRIEPVAIEETISSEAVDGLHYEDSLKLDTMAMRESKDLNNMELHDLFANLKAYEFELETRAESEPSTSQPTGALASTILEKSPCSTSDRSAEDMSKDAMSLFFKKFEIYETKAGCEEATRSQNQQGEEGDENLSERKNGEKMVDKRIKVHGLTQIQKNLALKHPHPAKAKIKYNVLWLMTLMSMVKPVEAQSCETKIAAKPPIWQGIFCGWGTLLVKSLVKSDLTKELNRCGVNTNLMVEIKASFSTSMKDRQYRPQYHKPRSQVQHAAYQTPIRTKHTHGPHKLFDAHTGK</sequence>
<organism evidence="2 3">
    <name type="scientific">Dorcoceras hygrometricum</name>
    <dbReference type="NCBI Taxonomy" id="472368"/>
    <lineage>
        <taxon>Eukaryota</taxon>
        <taxon>Viridiplantae</taxon>
        <taxon>Streptophyta</taxon>
        <taxon>Embryophyta</taxon>
        <taxon>Tracheophyta</taxon>
        <taxon>Spermatophyta</taxon>
        <taxon>Magnoliopsida</taxon>
        <taxon>eudicotyledons</taxon>
        <taxon>Gunneridae</taxon>
        <taxon>Pentapetalae</taxon>
        <taxon>asterids</taxon>
        <taxon>lamiids</taxon>
        <taxon>Lamiales</taxon>
        <taxon>Gesneriaceae</taxon>
        <taxon>Didymocarpoideae</taxon>
        <taxon>Trichosporeae</taxon>
        <taxon>Loxocarpinae</taxon>
        <taxon>Dorcoceras</taxon>
    </lineage>
</organism>
<dbReference type="AlphaFoldDB" id="A0A2Z7DEN2"/>
<dbReference type="Proteomes" id="UP000250235">
    <property type="component" value="Unassembled WGS sequence"/>
</dbReference>